<dbReference type="HOGENOM" id="CLU_078912_5_1_6"/>
<feature type="domain" description="ApeI dehydratase-like" evidence="1">
    <location>
        <begin position="15"/>
        <end position="113"/>
    </location>
</feature>
<dbReference type="InterPro" id="IPR016962">
    <property type="entry name" value="Dehydrase_ECs4332_prd"/>
</dbReference>
<evidence type="ECO:0000259" key="1">
    <source>
        <dbReference type="Pfam" id="PF22818"/>
    </source>
</evidence>
<dbReference type="EMBL" id="CP009889">
    <property type="protein sequence ID" value="AIY67258.1"/>
    <property type="molecule type" value="Genomic_DNA"/>
</dbReference>
<dbReference type="RefSeq" id="WP_040136099.1">
    <property type="nucleotide sequence ID" value="NZ_CP009889.1"/>
</dbReference>
<proteinExistence type="predicted"/>
<dbReference type="eggNOG" id="COG0764">
    <property type="taxonomic scope" value="Bacteria"/>
</dbReference>
<protein>
    <submittedName>
        <fullName evidence="2">Thioester dehydrase</fullName>
    </submittedName>
</protein>
<dbReference type="SUPFAM" id="SSF54637">
    <property type="entry name" value="Thioesterase/thiol ester dehydrase-isomerase"/>
    <property type="match status" value="1"/>
</dbReference>
<keyword evidence="3" id="KW-1185">Reference proteome</keyword>
<dbReference type="InterPro" id="IPR054545">
    <property type="entry name" value="ApeI-like"/>
</dbReference>
<gene>
    <name evidence="2" type="ORF">OM33_19585</name>
</gene>
<organism evidence="2 3">
    <name type="scientific">Pseudoalteromonas piratica</name>
    <dbReference type="NCBI Taxonomy" id="1348114"/>
    <lineage>
        <taxon>Bacteria</taxon>
        <taxon>Pseudomonadati</taxon>
        <taxon>Pseudomonadota</taxon>
        <taxon>Gammaproteobacteria</taxon>
        <taxon>Alteromonadales</taxon>
        <taxon>Pseudoalteromonadaceae</taxon>
        <taxon>Pseudoalteromonas</taxon>
    </lineage>
</organism>
<dbReference type="STRING" id="1348114.OM33_19585"/>
<reference evidence="2 3" key="1">
    <citation type="submission" date="2014-11" db="EMBL/GenBank/DDBJ databases">
        <title>Complete Genome Sequence of Pseudoalteromonas sp. Strain OCN003 Isolated from Kaneohe Bay, Oahu, Hawaii.</title>
        <authorList>
            <person name="Beurmann S."/>
            <person name="Videau P."/>
            <person name="Ushijima B."/>
            <person name="Smith A.M."/>
            <person name="Aeby G.S."/>
            <person name="Callahan S.M."/>
            <person name="Belcaid M."/>
        </authorList>
    </citation>
    <scope>NUCLEOTIDE SEQUENCE [LARGE SCALE GENOMIC DNA]</scope>
    <source>
        <strain evidence="2 3">OCN003</strain>
    </source>
</reference>
<dbReference type="InterPro" id="IPR029069">
    <property type="entry name" value="HotDog_dom_sf"/>
</dbReference>
<dbReference type="Gene3D" id="3.10.129.10">
    <property type="entry name" value="Hotdog Thioesterase"/>
    <property type="match status" value="1"/>
</dbReference>
<dbReference type="OrthoDB" id="9812842at2"/>
<dbReference type="Proteomes" id="UP000030341">
    <property type="component" value="Chromosome 2"/>
</dbReference>
<dbReference type="AlphaFoldDB" id="A0A0A7EL43"/>
<name>A0A0A7EL43_9GAMM</name>
<evidence type="ECO:0000313" key="3">
    <source>
        <dbReference type="Proteomes" id="UP000030341"/>
    </source>
</evidence>
<dbReference type="Pfam" id="PF22818">
    <property type="entry name" value="ApeI-like"/>
    <property type="match status" value="1"/>
</dbReference>
<sequence>MTKLKESLPEVRAIDKQENSVKLTLWVDGALDYFEGHFPEAPILAGVVQLDWAVKFAHQHFSLSSQHVENVEVLKFQVVILANSLIELTLTKKADNKFTFSFHSDHGQHSSGRIVLPS</sequence>
<dbReference type="KEGG" id="pseo:OM33_19585"/>
<evidence type="ECO:0000313" key="2">
    <source>
        <dbReference type="EMBL" id="AIY67258.1"/>
    </source>
</evidence>
<accession>A0A0A7EL43</accession>
<dbReference type="PIRSF" id="PIRSF030962">
    <property type="entry name" value="Dehydrase_ECs4332_prd"/>
    <property type="match status" value="1"/>
</dbReference>